<dbReference type="EMBL" id="JABANM010014489">
    <property type="protein sequence ID" value="KAF4732559.1"/>
    <property type="molecule type" value="Genomic_DNA"/>
</dbReference>
<feature type="compositionally biased region" description="Basic and acidic residues" evidence="7">
    <location>
        <begin position="434"/>
        <end position="448"/>
    </location>
</feature>
<feature type="compositionally biased region" description="Basic and acidic residues" evidence="7">
    <location>
        <begin position="318"/>
        <end position="329"/>
    </location>
</feature>
<feature type="region of interest" description="Disordered" evidence="7">
    <location>
        <begin position="316"/>
        <end position="495"/>
    </location>
</feature>
<accession>A0A7J6SHV3</accession>
<protein>
    <recommendedName>
        <fullName evidence="2">pyridoxal kinase</fullName>
        <ecNumber evidence="2">2.7.1.35</ecNumber>
    </recommendedName>
</protein>
<dbReference type="SUPFAM" id="SSF53613">
    <property type="entry name" value="Ribokinase-like"/>
    <property type="match status" value="1"/>
</dbReference>
<keyword evidence="5" id="KW-0418">Kinase</keyword>
<reference evidence="9 10" key="1">
    <citation type="submission" date="2020-04" db="EMBL/GenBank/DDBJ databases">
        <title>Perkinsus olseni comparative genomics.</title>
        <authorList>
            <person name="Bogema D.R."/>
        </authorList>
    </citation>
    <scope>NUCLEOTIDE SEQUENCE [LARGE SCALE GENOMIC DNA]</scope>
    <source>
        <strain evidence="9">ATCC PRA-205</strain>
    </source>
</reference>
<dbReference type="InterPro" id="IPR029056">
    <property type="entry name" value="Ribokinase-like"/>
</dbReference>
<dbReference type="Proteomes" id="UP000574390">
    <property type="component" value="Unassembled WGS sequence"/>
</dbReference>
<dbReference type="GO" id="GO:0005524">
    <property type="term" value="F:ATP binding"/>
    <property type="evidence" value="ECO:0007669"/>
    <property type="project" value="UniProtKB-KW"/>
</dbReference>
<evidence type="ECO:0000256" key="4">
    <source>
        <dbReference type="ARBA" id="ARBA00022741"/>
    </source>
</evidence>
<evidence type="ECO:0000256" key="3">
    <source>
        <dbReference type="ARBA" id="ARBA00022679"/>
    </source>
</evidence>
<feature type="compositionally biased region" description="Basic residues" evidence="7">
    <location>
        <begin position="424"/>
        <end position="433"/>
    </location>
</feature>
<evidence type="ECO:0000313" key="9">
    <source>
        <dbReference type="EMBL" id="KAF4732559.1"/>
    </source>
</evidence>
<evidence type="ECO:0000256" key="6">
    <source>
        <dbReference type="ARBA" id="ARBA00022840"/>
    </source>
</evidence>
<evidence type="ECO:0000313" key="10">
    <source>
        <dbReference type="Proteomes" id="UP000574390"/>
    </source>
</evidence>
<gene>
    <name evidence="9" type="ORF">FOZ62_027915</name>
</gene>
<dbReference type="Pfam" id="PF08543">
    <property type="entry name" value="Phos_pyr_kin"/>
    <property type="match status" value="1"/>
</dbReference>
<dbReference type="CDD" id="cd01173">
    <property type="entry name" value="pyridoxal_pyridoxamine_kinase"/>
    <property type="match status" value="1"/>
</dbReference>
<evidence type="ECO:0000256" key="1">
    <source>
        <dbReference type="ARBA" id="ARBA00008805"/>
    </source>
</evidence>
<proteinExistence type="inferred from homology"/>
<dbReference type="EC" id="2.7.1.35" evidence="2"/>
<dbReference type="InterPro" id="IPR004625">
    <property type="entry name" value="PyrdxlKinase"/>
</dbReference>
<sequence length="524" mass="60044">SHVVHGYVGNRACVFPLQLLGFEVDFVNSVQLSNHTGYRTYKGQVLDGTDLKCLVDGLEENSLLSQYTHMITGYIGSASFLAEVESVVHRVRAHCRHLLYVCDPVLGDYDQGMYVPESLIPEYRARILPLASVITPNQFEVEKLTGRSAIKDDTELFTAVDELHRMGPGLIFVTSTNLPQQSADKVVMLASEVDKESGRRTRYRMEVPFNEGNYTGTGDLTTALLMAFYTQFGVKAAMSRTGSVLQSVINRTREYHDTNVGISGNPTELRLLQSKRDIENPKTQYDVTTWPLVRVIFYGRVVLMVDGCFKSLLVMDNRPGDTSKNESRRTSRHRSRREAETGPYSFYDEYSGSRSSSGQRQRRHSESGRSRSREPRSWYDARDEDLCKRSRSRERPVAKLTKRPDAATRRTESRDGGEREGRRPILRPARRERRKSEDERDSRRDRSSPRQQVVLRPKFRADDDDTDTRGPRRRYAPEDSSLAAAGPPRSRPWEHEARYRDTRHAYQDQQPQQYIILKNVPPGR</sequence>
<evidence type="ECO:0000256" key="5">
    <source>
        <dbReference type="ARBA" id="ARBA00022777"/>
    </source>
</evidence>
<keyword evidence="4" id="KW-0547">Nucleotide-binding</keyword>
<evidence type="ECO:0000256" key="2">
    <source>
        <dbReference type="ARBA" id="ARBA00012104"/>
    </source>
</evidence>
<dbReference type="GO" id="GO:0008478">
    <property type="term" value="F:pyridoxal kinase activity"/>
    <property type="evidence" value="ECO:0007669"/>
    <property type="project" value="UniProtKB-EC"/>
</dbReference>
<feature type="compositionally biased region" description="Basic and acidic residues" evidence="7">
    <location>
        <begin position="364"/>
        <end position="423"/>
    </location>
</feature>
<evidence type="ECO:0000259" key="8">
    <source>
        <dbReference type="Pfam" id="PF08543"/>
    </source>
</evidence>
<comment type="caution">
    <text evidence="9">The sequence shown here is derived from an EMBL/GenBank/DDBJ whole genome shotgun (WGS) entry which is preliminary data.</text>
</comment>
<dbReference type="InterPro" id="IPR013749">
    <property type="entry name" value="PM/HMP-P_kinase-1"/>
</dbReference>
<dbReference type="PANTHER" id="PTHR10534">
    <property type="entry name" value="PYRIDOXAL KINASE"/>
    <property type="match status" value="1"/>
</dbReference>
<evidence type="ECO:0000256" key="7">
    <source>
        <dbReference type="SAM" id="MobiDB-lite"/>
    </source>
</evidence>
<dbReference type="Gene3D" id="3.40.1190.20">
    <property type="match status" value="1"/>
</dbReference>
<dbReference type="AlphaFoldDB" id="A0A7J6SHV3"/>
<dbReference type="GO" id="GO:0009443">
    <property type="term" value="P:pyridoxal 5'-phosphate salvage"/>
    <property type="evidence" value="ECO:0007669"/>
    <property type="project" value="InterPro"/>
</dbReference>
<organism evidence="9 10">
    <name type="scientific">Perkinsus olseni</name>
    <name type="common">Perkinsus atlanticus</name>
    <dbReference type="NCBI Taxonomy" id="32597"/>
    <lineage>
        <taxon>Eukaryota</taxon>
        <taxon>Sar</taxon>
        <taxon>Alveolata</taxon>
        <taxon>Perkinsozoa</taxon>
        <taxon>Perkinsea</taxon>
        <taxon>Perkinsida</taxon>
        <taxon>Perkinsidae</taxon>
        <taxon>Perkinsus</taxon>
    </lineage>
</organism>
<keyword evidence="6" id="KW-0067">ATP-binding</keyword>
<comment type="similarity">
    <text evidence="1">Belongs to the pyridoxine kinase family.</text>
</comment>
<dbReference type="GO" id="GO:0005829">
    <property type="term" value="C:cytosol"/>
    <property type="evidence" value="ECO:0007669"/>
    <property type="project" value="TreeGrafter"/>
</dbReference>
<dbReference type="PANTHER" id="PTHR10534:SF2">
    <property type="entry name" value="PYRIDOXAL KINASE"/>
    <property type="match status" value="1"/>
</dbReference>
<dbReference type="NCBIfam" id="TIGR00687">
    <property type="entry name" value="pyridox_kin"/>
    <property type="match status" value="1"/>
</dbReference>
<keyword evidence="3" id="KW-0808">Transferase</keyword>
<feature type="non-terminal residue" evidence="9">
    <location>
        <position position="524"/>
    </location>
</feature>
<feature type="domain" description="Pyridoxamine kinase/Phosphomethylpyrimidine kinase" evidence="8">
    <location>
        <begin position="84"/>
        <end position="250"/>
    </location>
</feature>
<name>A0A7J6SHV3_PEROL</name>